<dbReference type="OrthoDB" id="9811314at2"/>
<dbReference type="SUPFAM" id="SSF63411">
    <property type="entry name" value="LuxS/MPP-like metallohydrolase"/>
    <property type="match status" value="2"/>
</dbReference>
<feature type="domain" description="Peptidase M16 C-terminal" evidence="3">
    <location>
        <begin position="207"/>
        <end position="381"/>
    </location>
</feature>
<comment type="caution">
    <text evidence="4">The sequence shown here is derived from an EMBL/GenBank/DDBJ whole genome shotgun (WGS) entry which is preliminary data.</text>
</comment>
<sequence>MKTLTLTAALALAFAGIAHSAEPVFPKDLPPYGEAKPLPPLPVDQHVLPNGLTVWIVPRQGMPKITAVLTLLGGTAADPANAPAVSDLFSGLLDAGTTTRSSQQLAEQWQAIGGEFSSGSSADAITLRGTALASHAPVLMDLLGDIALHSTFPDKEVALGKANALQELKASEGEPAWQASRAFATALYGDHPYARIVPTEASIEAATPASLRAEYAQRARPDRALLVIVGKIDAVKALALATATFGHWKASGAPSTETPAVPVDVKPVRVLVQRDGSVQSAIRMGHPAVSANNVDYVPLTVANMIFGGSFSSRLTEDIREDKGYTYSPGSIVTPRRAGSELRVVADVRNEVTGPTLDEVDKLLRGMATQPASDEELVGAKRLIAGLYLYRNQQQRSLATTLATTWTYKLPASFVTEYVEKTSQVTAEQVTAIGSRYFDPALQSIVIVGDEKAIDSQLKAHGNFRVVKP</sequence>
<dbReference type="InterPro" id="IPR007863">
    <property type="entry name" value="Peptidase_M16_C"/>
</dbReference>
<feature type="signal peptide" evidence="1">
    <location>
        <begin position="1"/>
        <end position="20"/>
    </location>
</feature>
<evidence type="ECO:0000256" key="1">
    <source>
        <dbReference type="SAM" id="SignalP"/>
    </source>
</evidence>
<dbReference type="InterPro" id="IPR011765">
    <property type="entry name" value="Pept_M16_N"/>
</dbReference>
<evidence type="ECO:0000313" key="5">
    <source>
        <dbReference type="Proteomes" id="UP000295645"/>
    </source>
</evidence>
<gene>
    <name evidence="4" type="ORF">EC912_103303</name>
</gene>
<evidence type="ECO:0000313" key="4">
    <source>
        <dbReference type="EMBL" id="TCV94815.1"/>
    </source>
</evidence>
<dbReference type="Proteomes" id="UP000295645">
    <property type="component" value="Unassembled WGS sequence"/>
</dbReference>
<evidence type="ECO:0000259" key="2">
    <source>
        <dbReference type="Pfam" id="PF00675"/>
    </source>
</evidence>
<keyword evidence="1" id="KW-0732">Signal</keyword>
<dbReference type="RefSeq" id="WP_132143462.1">
    <property type="nucleotide sequence ID" value="NZ_SMCS01000003.1"/>
</dbReference>
<protein>
    <submittedName>
        <fullName evidence="4">Putative Zn-dependent peptidase</fullName>
    </submittedName>
</protein>
<dbReference type="AlphaFoldDB" id="A0A4R3YPJ3"/>
<accession>A0A4R3YPJ3</accession>
<evidence type="ECO:0000259" key="3">
    <source>
        <dbReference type="Pfam" id="PF05193"/>
    </source>
</evidence>
<dbReference type="Pfam" id="PF05193">
    <property type="entry name" value="Peptidase_M16_C"/>
    <property type="match status" value="1"/>
</dbReference>
<proteinExistence type="predicted"/>
<dbReference type="PANTHER" id="PTHR11851">
    <property type="entry name" value="METALLOPROTEASE"/>
    <property type="match status" value="1"/>
</dbReference>
<dbReference type="PANTHER" id="PTHR11851:SF224">
    <property type="entry name" value="PROCESSING PROTEASE"/>
    <property type="match status" value="1"/>
</dbReference>
<dbReference type="Gene3D" id="3.30.830.10">
    <property type="entry name" value="Metalloenzyme, LuxS/M16 peptidase-like"/>
    <property type="match status" value="2"/>
</dbReference>
<keyword evidence="5" id="KW-1185">Reference proteome</keyword>
<feature type="chain" id="PRO_5020764619" evidence="1">
    <location>
        <begin position="21"/>
        <end position="468"/>
    </location>
</feature>
<dbReference type="Pfam" id="PF00675">
    <property type="entry name" value="Peptidase_M16"/>
    <property type="match status" value="1"/>
</dbReference>
<reference evidence="4 5" key="1">
    <citation type="submission" date="2019-03" db="EMBL/GenBank/DDBJ databases">
        <title>Above-ground endophytic microbial communities from plants in different locations in the United States.</title>
        <authorList>
            <person name="Frank C."/>
        </authorList>
    </citation>
    <scope>NUCLEOTIDE SEQUENCE [LARGE SCALE GENOMIC DNA]</scope>
    <source>
        <strain evidence="4 5">LP_13_YM</strain>
    </source>
</reference>
<feature type="domain" description="Peptidase M16 N-terminal" evidence="2">
    <location>
        <begin position="66"/>
        <end position="195"/>
    </location>
</feature>
<dbReference type="EMBL" id="SMCS01000003">
    <property type="protein sequence ID" value="TCV94815.1"/>
    <property type="molecule type" value="Genomic_DNA"/>
</dbReference>
<organism evidence="4 5">
    <name type="scientific">Luteibacter rhizovicinus</name>
    <dbReference type="NCBI Taxonomy" id="242606"/>
    <lineage>
        <taxon>Bacteria</taxon>
        <taxon>Pseudomonadati</taxon>
        <taxon>Pseudomonadota</taxon>
        <taxon>Gammaproteobacteria</taxon>
        <taxon>Lysobacterales</taxon>
        <taxon>Rhodanobacteraceae</taxon>
        <taxon>Luteibacter</taxon>
    </lineage>
</organism>
<dbReference type="InterPro" id="IPR011249">
    <property type="entry name" value="Metalloenz_LuxS/M16"/>
</dbReference>
<dbReference type="InterPro" id="IPR050361">
    <property type="entry name" value="MPP/UQCRC_Complex"/>
</dbReference>
<dbReference type="GO" id="GO:0046872">
    <property type="term" value="F:metal ion binding"/>
    <property type="evidence" value="ECO:0007669"/>
    <property type="project" value="InterPro"/>
</dbReference>
<name>A0A4R3YPJ3_9GAMM</name>